<feature type="compositionally biased region" description="Basic and acidic residues" evidence="1">
    <location>
        <begin position="25"/>
        <end position="51"/>
    </location>
</feature>
<organism evidence="2 3">
    <name type="scientific">Dictyocaulus viviparus</name>
    <name type="common">Bovine lungworm</name>
    <dbReference type="NCBI Taxonomy" id="29172"/>
    <lineage>
        <taxon>Eukaryota</taxon>
        <taxon>Metazoa</taxon>
        <taxon>Ecdysozoa</taxon>
        <taxon>Nematoda</taxon>
        <taxon>Chromadorea</taxon>
        <taxon>Rhabditida</taxon>
        <taxon>Rhabditina</taxon>
        <taxon>Rhabditomorpha</taxon>
        <taxon>Strongyloidea</taxon>
        <taxon>Metastrongylidae</taxon>
        <taxon>Dictyocaulus</taxon>
    </lineage>
</organism>
<dbReference type="Proteomes" id="UP000053766">
    <property type="component" value="Unassembled WGS sequence"/>
</dbReference>
<feature type="region of interest" description="Disordered" evidence="1">
    <location>
        <begin position="1"/>
        <end position="70"/>
    </location>
</feature>
<feature type="compositionally biased region" description="Basic and acidic residues" evidence="1">
    <location>
        <begin position="1"/>
        <end position="16"/>
    </location>
</feature>
<reference evidence="3" key="2">
    <citation type="journal article" date="2016" name="Sci. Rep.">
        <title>Dictyocaulus viviparus genome, variome and transcriptome elucidate lungworm biology and support future intervention.</title>
        <authorList>
            <person name="McNulty S.N."/>
            <person name="Strube C."/>
            <person name="Rosa B.A."/>
            <person name="Martin J.C."/>
            <person name="Tyagi R."/>
            <person name="Choi Y.J."/>
            <person name="Wang Q."/>
            <person name="Hallsworth Pepin K."/>
            <person name="Zhang X."/>
            <person name="Ozersky P."/>
            <person name="Wilson R.K."/>
            <person name="Sternberg P.W."/>
            <person name="Gasser R.B."/>
            <person name="Mitreva M."/>
        </authorList>
    </citation>
    <scope>NUCLEOTIDE SEQUENCE [LARGE SCALE GENOMIC DNA]</scope>
    <source>
        <strain evidence="3">HannoverDv2000</strain>
    </source>
</reference>
<gene>
    <name evidence="2" type="ORF">DICVIV_13075</name>
</gene>
<dbReference type="OrthoDB" id="5860130at2759"/>
<evidence type="ECO:0000256" key="1">
    <source>
        <dbReference type="SAM" id="MobiDB-lite"/>
    </source>
</evidence>
<accession>A0A0D8XB05</accession>
<protein>
    <submittedName>
        <fullName evidence="2">Uncharacterized protein</fullName>
    </submittedName>
</protein>
<name>A0A0D8XB05_DICVI</name>
<evidence type="ECO:0000313" key="2">
    <source>
        <dbReference type="EMBL" id="KJH40957.1"/>
    </source>
</evidence>
<dbReference type="STRING" id="29172.A0A0D8XB05"/>
<keyword evidence="3" id="KW-1185">Reference proteome</keyword>
<reference evidence="2 3" key="1">
    <citation type="submission" date="2013-11" db="EMBL/GenBank/DDBJ databases">
        <title>Draft genome of the bovine lungworm Dictyocaulus viviparus.</title>
        <authorList>
            <person name="Mitreva M."/>
        </authorList>
    </citation>
    <scope>NUCLEOTIDE SEQUENCE [LARGE SCALE GENOMIC DNA]</scope>
    <source>
        <strain evidence="2 3">HannoverDv2000</strain>
    </source>
</reference>
<evidence type="ECO:0000313" key="3">
    <source>
        <dbReference type="Proteomes" id="UP000053766"/>
    </source>
</evidence>
<dbReference type="AlphaFoldDB" id="A0A0D8XB05"/>
<sequence>MDEKVPGLKAIKEGSTGERSPASPRSEENHSDNGEDHVDRAPKGWERRQQDGEYDSVSISSSLVRGGKRAASETVTDLLCDCVTQLADKKVSVKDSNLFDKWRNSSQVNIEKSNPDEKEKMTLGLAIHDEMDSIIKVKNPNES</sequence>
<proteinExistence type="predicted"/>
<dbReference type="EMBL" id="KN716953">
    <property type="protein sequence ID" value="KJH40957.1"/>
    <property type="molecule type" value="Genomic_DNA"/>
</dbReference>